<accession>A0AAW0UBF0</accession>
<evidence type="ECO:0000256" key="2">
    <source>
        <dbReference type="PROSITE-ProRule" id="PRU00497"/>
    </source>
</evidence>
<gene>
    <name evidence="3" type="ORF">O3P69_004881</name>
</gene>
<dbReference type="InterPro" id="IPR000618">
    <property type="entry name" value="Insect_cuticle"/>
</dbReference>
<protein>
    <recommendedName>
        <fullName evidence="5">Cuticle protein</fullName>
    </recommendedName>
</protein>
<evidence type="ECO:0000313" key="4">
    <source>
        <dbReference type="Proteomes" id="UP001487740"/>
    </source>
</evidence>
<dbReference type="PANTHER" id="PTHR10380">
    <property type="entry name" value="CUTICLE PROTEIN"/>
    <property type="match status" value="1"/>
</dbReference>
<name>A0AAW0UBF0_SCYPA</name>
<dbReference type="AlphaFoldDB" id="A0AAW0UBF0"/>
<dbReference type="PANTHER" id="PTHR10380:SF173">
    <property type="entry name" value="CUTICULAR PROTEIN 47EF, ISOFORM C-RELATED"/>
    <property type="match status" value="1"/>
</dbReference>
<evidence type="ECO:0000313" key="3">
    <source>
        <dbReference type="EMBL" id="KAK8397437.1"/>
    </source>
</evidence>
<organism evidence="3 4">
    <name type="scientific">Scylla paramamosain</name>
    <name type="common">Mud crab</name>
    <dbReference type="NCBI Taxonomy" id="85552"/>
    <lineage>
        <taxon>Eukaryota</taxon>
        <taxon>Metazoa</taxon>
        <taxon>Ecdysozoa</taxon>
        <taxon>Arthropoda</taxon>
        <taxon>Crustacea</taxon>
        <taxon>Multicrustacea</taxon>
        <taxon>Malacostraca</taxon>
        <taxon>Eumalacostraca</taxon>
        <taxon>Eucarida</taxon>
        <taxon>Decapoda</taxon>
        <taxon>Pleocyemata</taxon>
        <taxon>Brachyura</taxon>
        <taxon>Eubrachyura</taxon>
        <taxon>Portunoidea</taxon>
        <taxon>Portunidae</taxon>
        <taxon>Portuninae</taxon>
        <taxon>Scylla</taxon>
    </lineage>
</organism>
<dbReference type="PROSITE" id="PS51155">
    <property type="entry name" value="CHIT_BIND_RR_2"/>
    <property type="match status" value="1"/>
</dbReference>
<dbReference type="Proteomes" id="UP001487740">
    <property type="component" value="Unassembled WGS sequence"/>
</dbReference>
<dbReference type="EMBL" id="JARAKH010000014">
    <property type="protein sequence ID" value="KAK8397437.1"/>
    <property type="molecule type" value="Genomic_DNA"/>
</dbReference>
<dbReference type="GO" id="GO:0008010">
    <property type="term" value="F:structural constituent of chitin-based larval cuticle"/>
    <property type="evidence" value="ECO:0007669"/>
    <property type="project" value="TreeGrafter"/>
</dbReference>
<keyword evidence="1 2" id="KW-0193">Cuticle</keyword>
<dbReference type="Pfam" id="PF00379">
    <property type="entry name" value="Chitin_bind_4"/>
    <property type="match status" value="1"/>
</dbReference>
<sequence length="267" mass="28000">MGERVGAGEGGERQVVVVVVTTDEAVVRFIGRDENHYESTVCVVVAAAVAAPTYDTPIPILKDDRTQNAAGEYSFNFETGNGIVRSESGYQADGQENSGAFSYTSPDGTPVAISFTSGAGGYQPEGAVLPVAPALPYERTQVFGKARLPQHAPLLPSAAPLPRSSPLTTHHNDAGDFPTNDEMYILSRIGEKLMLLRVKLPSKEEAFVKRVAGVTGKSEPVPCSATKCLQCPVTMQAPSAPTATPASAAPSVVMIGETPRCAVHCGL</sequence>
<proteinExistence type="predicted"/>
<reference evidence="3 4" key="1">
    <citation type="submission" date="2023-03" db="EMBL/GenBank/DDBJ databases">
        <title>High-quality genome of Scylla paramamosain provides insights in environmental adaptation.</title>
        <authorList>
            <person name="Zhang L."/>
        </authorList>
    </citation>
    <scope>NUCLEOTIDE SEQUENCE [LARGE SCALE GENOMIC DNA]</scope>
    <source>
        <strain evidence="3">LZ_2023a</strain>
        <tissue evidence="3">Muscle</tissue>
    </source>
</reference>
<evidence type="ECO:0000256" key="1">
    <source>
        <dbReference type="ARBA" id="ARBA00022460"/>
    </source>
</evidence>
<keyword evidence="4" id="KW-1185">Reference proteome</keyword>
<evidence type="ECO:0008006" key="5">
    <source>
        <dbReference type="Google" id="ProtNLM"/>
    </source>
</evidence>
<dbReference type="InterPro" id="IPR050468">
    <property type="entry name" value="Cuticle_Struct_Prot"/>
</dbReference>
<dbReference type="GO" id="GO:0062129">
    <property type="term" value="C:chitin-based extracellular matrix"/>
    <property type="evidence" value="ECO:0007669"/>
    <property type="project" value="TreeGrafter"/>
</dbReference>
<comment type="caution">
    <text evidence="3">The sequence shown here is derived from an EMBL/GenBank/DDBJ whole genome shotgun (WGS) entry which is preliminary data.</text>
</comment>